<dbReference type="Proteomes" id="UP001273505">
    <property type="component" value="Unassembled WGS sequence"/>
</dbReference>
<reference evidence="1 2" key="1">
    <citation type="submission" date="2023-11" db="EMBL/GenBank/DDBJ databases">
        <title>Gilvimarinus fulvus sp. nov., isolated from the surface of Kelp.</title>
        <authorList>
            <person name="Sun Y.Y."/>
            <person name="Gong Y."/>
            <person name="Du Z.J."/>
        </authorList>
    </citation>
    <scope>NUCLEOTIDE SEQUENCE [LARGE SCALE GENOMIC DNA]</scope>
    <source>
        <strain evidence="1 2">SDUM040013</strain>
    </source>
</reference>
<dbReference type="EMBL" id="JAXAFO010000025">
    <property type="protein sequence ID" value="MDX6850465.1"/>
    <property type="molecule type" value="Genomic_DNA"/>
</dbReference>
<comment type="caution">
    <text evidence="1">The sequence shown here is derived from an EMBL/GenBank/DDBJ whole genome shotgun (WGS) entry which is preliminary data.</text>
</comment>
<proteinExistence type="predicted"/>
<protein>
    <submittedName>
        <fullName evidence="1">Uncharacterized protein</fullName>
    </submittedName>
</protein>
<dbReference type="Gene3D" id="3.40.50.300">
    <property type="entry name" value="P-loop containing nucleotide triphosphate hydrolases"/>
    <property type="match status" value="1"/>
</dbReference>
<sequence length="327" mass="37826">MKAYVSIHGIVFSIDNKNMLRSTREFFRGWLDDAHQNMSEHWQVCFGENNKEPLMIGKIFSNENWFSSDDVHEVHNASANIRYQVDLKNKKLLVRESSVSQSLLLSVNRIIRCVVFWELMARGCVPFHAASVSRGGRSVCVSGNKHSGKTTSMLNLLKTKKFDMQANDKVLLRSDNSEYFCFSLPISVNVRPGTANLFSMKDRADHYYRLNMSTLELCNTFGVRPTFKTFLQGFIYTTYEPGSGELEVYRIESKQERLRQLKSNRLSNIYGDHDFWKFCSGLNQRFVNKFYEDFSKLPSYRVIQRDNTSSIFVDLVESMMGYSDGNV</sequence>
<gene>
    <name evidence="1" type="ORF">SCD92_13925</name>
</gene>
<accession>A0ABU4RZZ0</accession>
<dbReference type="InterPro" id="IPR027417">
    <property type="entry name" value="P-loop_NTPase"/>
</dbReference>
<evidence type="ECO:0000313" key="1">
    <source>
        <dbReference type="EMBL" id="MDX6850465.1"/>
    </source>
</evidence>
<organism evidence="1 2">
    <name type="scientific">Gilvimarinus gilvus</name>
    <dbReference type="NCBI Taxonomy" id="3058038"/>
    <lineage>
        <taxon>Bacteria</taxon>
        <taxon>Pseudomonadati</taxon>
        <taxon>Pseudomonadota</taxon>
        <taxon>Gammaproteobacteria</taxon>
        <taxon>Cellvibrionales</taxon>
        <taxon>Cellvibrionaceae</taxon>
        <taxon>Gilvimarinus</taxon>
    </lineage>
</organism>
<evidence type="ECO:0000313" key="2">
    <source>
        <dbReference type="Proteomes" id="UP001273505"/>
    </source>
</evidence>
<dbReference type="RefSeq" id="WP_302722216.1">
    <property type="nucleotide sequence ID" value="NZ_JAULRU010000514.1"/>
</dbReference>
<name>A0ABU4RZZ0_9GAMM</name>
<keyword evidence="2" id="KW-1185">Reference proteome</keyword>